<evidence type="ECO:0000313" key="4">
    <source>
        <dbReference type="EMBL" id="CAF3556591.1"/>
    </source>
</evidence>
<organism evidence="3 5">
    <name type="scientific">Adineta steineri</name>
    <dbReference type="NCBI Taxonomy" id="433720"/>
    <lineage>
        <taxon>Eukaryota</taxon>
        <taxon>Metazoa</taxon>
        <taxon>Spiralia</taxon>
        <taxon>Gnathifera</taxon>
        <taxon>Rotifera</taxon>
        <taxon>Eurotatoria</taxon>
        <taxon>Bdelloidea</taxon>
        <taxon>Adinetida</taxon>
        <taxon>Adinetidae</taxon>
        <taxon>Adineta</taxon>
    </lineage>
</organism>
<dbReference type="EMBL" id="CAJOAZ010000156">
    <property type="protein sequence ID" value="CAF3556591.1"/>
    <property type="molecule type" value="Genomic_DNA"/>
</dbReference>
<evidence type="ECO:0000313" key="5">
    <source>
        <dbReference type="Proteomes" id="UP000663845"/>
    </source>
</evidence>
<dbReference type="Proteomes" id="UP000663844">
    <property type="component" value="Unassembled WGS sequence"/>
</dbReference>
<feature type="region of interest" description="Disordered" evidence="1">
    <location>
        <begin position="142"/>
        <end position="171"/>
    </location>
</feature>
<keyword evidence="2" id="KW-0812">Transmembrane</keyword>
<gene>
    <name evidence="3" type="ORF">JYZ213_LOCUS32707</name>
    <name evidence="4" type="ORF">OXD698_LOCUS4201</name>
</gene>
<name>A0A815E8H6_9BILA</name>
<keyword evidence="2" id="KW-1133">Transmembrane helix</keyword>
<dbReference type="AlphaFoldDB" id="A0A815E8H6"/>
<protein>
    <submittedName>
        <fullName evidence="3">Uncharacterized protein</fullName>
    </submittedName>
</protein>
<keyword evidence="2" id="KW-0472">Membrane</keyword>
<feature type="transmembrane region" description="Helical" evidence="2">
    <location>
        <begin position="98"/>
        <end position="119"/>
    </location>
</feature>
<accession>A0A815E8H6</accession>
<evidence type="ECO:0000313" key="3">
    <source>
        <dbReference type="EMBL" id="CAF1308300.1"/>
    </source>
</evidence>
<reference evidence="3" key="1">
    <citation type="submission" date="2021-02" db="EMBL/GenBank/DDBJ databases">
        <authorList>
            <person name="Nowell W R."/>
        </authorList>
    </citation>
    <scope>NUCLEOTIDE SEQUENCE</scope>
</reference>
<evidence type="ECO:0000256" key="2">
    <source>
        <dbReference type="SAM" id="Phobius"/>
    </source>
</evidence>
<sequence>MLRQTSLLHRVYHVNIVRQTFAPFSTSVRCLADPVNKDSSTSTSSKQDIDEGRSFDSVPVHLGPLAKLVMVMGGLYSRVGDVPDTIPNRVYQKTKDRFRARCVVASLFGTGLLALIAAMRGKSAQKEGKRFTDDVYKMHRGESRLHDQLESMHRHKTPSERYSPPVDEINK</sequence>
<feature type="region of interest" description="Disordered" evidence="1">
    <location>
        <begin position="33"/>
        <end position="53"/>
    </location>
</feature>
<feature type="compositionally biased region" description="Basic and acidic residues" evidence="1">
    <location>
        <begin position="142"/>
        <end position="152"/>
    </location>
</feature>
<comment type="caution">
    <text evidence="3">The sequence shown here is derived from an EMBL/GenBank/DDBJ whole genome shotgun (WGS) entry which is preliminary data.</text>
</comment>
<dbReference type="EMBL" id="CAJNOG010000593">
    <property type="protein sequence ID" value="CAF1308300.1"/>
    <property type="molecule type" value="Genomic_DNA"/>
</dbReference>
<proteinExistence type="predicted"/>
<evidence type="ECO:0000256" key="1">
    <source>
        <dbReference type="SAM" id="MobiDB-lite"/>
    </source>
</evidence>
<dbReference type="Proteomes" id="UP000663845">
    <property type="component" value="Unassembled WGS sequence"/>
</dbReference>